<keyword evidence="3" id="KW-1185">Reference proteome</keyword>
<protein>
    <recommendedName>
        <fullName evidence="4">DUF4367 domain-containing protein</fullName>
    </recommendedName>
</protein>
<evidence type="ECO:0000256" key="1">
    <source>
        <dbReference type="SAM" id="MobiDB-lite"/>
    </source>
</evidence>
<feature type="region of interest" description="Disordered" evidence="1">
    <location>
        <begin position="33"/>
        <end position="69"/>
    </location>
</feature>
<accession>A0ABV9EP11</accession>
<name>A0ABV9EP11_9ACTN</name>
<feature type="compositionally biased region" description="Low complexity" evidence="1">
    <location>
        <begin position="57"/>
        <end position="69"/>
    </location>
</feature>
<evidence type="ECO:0000313" key="2">
    <source>
        <dbReference type="EMBL" id="MFC4590578.1"/>
    </source>
</evidence>
<reference evidence="3" key="1">
    <citation type="journal article" date="2019" name="Int. J. Syst. Evol. Microbiol.">
        <title>The Global Catalogue of Microorganisms (GCM) 10K type strain sequencing project: providing services to taxonomists for standard genome sequencing and annotation.</title>
        <authorList>
            <consortium name="The Broad Institute Genomics Platform"/>
            <consortium name="The Broad Institute Genome Sequencing Center for Infectious Disease"/>
            <person name="Wu L."/>
            <person name="Ma J."/>
        </authorList>
    </citation>
    <scope>NUCLEOTIDE SEQUENCE [LARGE SCALE GENOMIC DNA]</scope>
    <source>
        <strain evidence="3">CCUG 49560</strain>
    </source>
</reference>
<sequence>MNSPDDFEAELLALGEALDLPAPPPSDVARAVRARLEEAGPVSDAAPSHGPVSDAAPSRGPLGRGWWRPGSERRRVPRWRWITTGVAAVLVALVGLTPQGQAAVAHVLRFAGIEIHIDEPGPLPTGMPRPLPGETRVSLSKARETAGFPIMVPAELGEPRDVRVADGGRVVSLFWPGVRMDAYNGVLEVVWRKDLGEPWPEQVTVGSSPGWWITGPHGLTYIPSSGGETETVERVAGPTLIWQRSVVGYRLEGVADPARAKKIAESLR</sequence>
<evidence type="ECO:0000313" key="3">
    <source>
        <dbReference type="Proteomes" id="UP001595891"/>
    </source>
</evidence>
<dbReference type="RefSeq" id="WP_262846517.1">
    <property type="nucleotide sequence ID" value="NZ_JANZYP010000047.1"/>
</dbReference>
<dbReference type="EMBL" id="JBHSFN010000024">
    <property type="protein sequence ID" value="MFC4590578.1"/>
    <property type="molecule type" value="Genomic_DNA"/>
</dbReference>
<gene>
    <name evidence="2" type="ORF">ACFO8L_31095</name>
</gene>
<proteinExistence type="predicted"/>
<organism evidence="2 3">
    <name type="scientific">Sphaerisporangium corydalis</name>
    <dbReference type="NCBI Taxonomy" id="1441875"/>
    <lineage>
        <taxon>Bacteria</taxon>
        <taxon>Bacillati</taxon>
        <taxon>Actinomycetota</taxon>
        <taxon>Actinomycetes</taxon>
        <taxon>Streptosporangiales</taxon>
        <taxon>Streptosporangiaceae</taxon>
        <taxon>Sphaerisporangium</taxon>
    </lineage>
</organism>
<comment type="caution">
    <text evidence="2">The sequence shown here is derived from an EMBL/GenBank/DDBJ whole genome shotgun (WGS) entry which is preliminary data.</text>
</comment>
<evidence type="ECO:0008006" key="4">
    <source>
        <dbReference type="Google" id="ProtNLM"/>
    </source>
</evidence>
<dbReference type="Proteomes" id="UP001595891">
    <property type="component" value="Unassembled WGS sequence"/>
</dbReference>